<keyword evidence="2" id="KW-1185">Reference proteome</keyword>
<dbReference type="RefSeq" id="WP_264501897.1">
    <property type="nucleotide sequence ID" value="NZ_JAPDDS010000007.1"/>
</dbReference>
<evidence type="ECO:0008006" key="3">
    <source>
        <dbReference type="Google" id="ProtNLM"/>
    </source>
</evidence>
<evidence type="ECO:0000313" key="1">
    <source>
        <dbReference type="EMBL" id="MCW1885940.1"/>
    </source>
</evidence>
<organism evidence="1 2">
    <name type="scientific">Luteolibacter flavescens</name>
    <dbReference type="NCBI Taxonomy" id="1859460"/>
    <lineage>
        <taxon>Bacteria</taxon>
        <taxon>Pseudomonadati</taxon>
        <taxon>Verrucomicrobiota</taxon>
        <taxon>Verrucomicrobiia</taxon>
        <taxon>Verrucomicrobiales</taxon>
        <taxon>Verrucomicrobiaceae</taxon>
        <taxon>Luteolibacter</taxon>
    </lineage>
</organism>
<gene>
    <name evidence="1" type="ORF">OKA04_14470</name>
</gene>
<accession>A0ABT3FSI0</accession>
<reference evidence="1 2" key="1">
    <citation type="submission" date="2022-10" db="EMBL/GenBank/DDBJ databases">
        <title>Luteolibacter flavescens strain MCCC 1K03193, whole genome shotgun sequencing project.</title>
        <authorList>
            <person name="Zhao G."/>
            <person name="Shen L."/>
        </authorList>
    </citation>
    <scope>NUCLEOTIDE SEQUENCE [LARGE SCALE GENOMIC DNA]</scope>
    <source>
        <strain evidence="1 2">MCCC 1K03193</strain>
    </source>
</reference>
<proteinExistence type="predicted"/>
<dbReference type="Proteomes" id="UP001207930">
    <property type="component" value="Unassembled WGS sequence"/>
</dbReference>
<evidence type="ECO:0000313" key="2">
    <source>
        <dbReference type="Proteomes" id="UP001207930"/>
    </source>
</evidence>
<protein>
    <recommendedName>
        <fullName evidence="3">DUF892 family protein</fullName>
    </recommendedName>
</protein>
<comment type="caution">
    <text evidence="1">The sequence shown here is derived from an EMBL/GenBank/DDBJ whole genome shotgun (WGS) entry which is preliminary data.</text>
</comment>
<name>A0ABT3FSI0_9BACT</name>
<dbReference type="EMBL" id="JAPDDS010000007">
    <property type="protein sequence ID" value="MCW1885940.1"/>
    <property type="molecule type" value="Genomic_DNA"/>
</dbReference>
<sequence>MKHPLLTHYRSQLAALHETELRFQALSGQLVLSVPSLGGYLCGIESDSLQRCDSLRSLLTTLPHPRCTASVGGKEIAQVAIARGLTEKRALALEICARMHHQLINGYRVARELAHRLERHRHASRIDVMLAKMTDNFPCSKMPEETQQEFATIAG</sequence>